<keyword evidence="2" id="KW-1185">Reference proteome</keyword>
<name>A0ACB7SCK8_HYAAI</name>
<accession>A0ACB7SCK8</accession>
<evidence type="ECO:0000313" key="2">
    <source>
        <dbReference type="Proteomes" id="UP000821845"/>
    </source>
</evidence>
<comment type="caution">
    <text evidence="1">The sequence shown here is derived from an EMBL/GenBank/DDBJ whole genome shotgun (WGS) entry which is preliminary data.</text>
</comment>
<organism evidence="1 2">
    <name type="scientific">Hyalomma asiaticum</name>
    <name type="common">Tick</name>
    <dbReference type="NCBI Taxonomy" id="266040"/>
    <lineage>
        <taxon>Eukaryota</taxon>
        <taxon>Metazoa</taxon>
        <taxon>Ecdysozoa</taxon>
        <taxon>Arthropoda</taxon>
        <taxon>Chelicerata</taxon>
        <taxon>Arachnida</taxon>
        <taxon>Acari</taxon>
        <taxon>Parasitiformes</taxon>
        <taxon>Ixodida</taxon>
        <taxon>Ixodoidea</taxon>
        <taxon>Ixodidae</taxon>
        <taxon>Hyalomminae</taxon>
        <taxon>Hyalomma</taxon>
    </lineage>
</organism>
<reference evidence="1" key="1">
    <citation type="submission" date="2020-05" db="EMBL/GenBank/DDBJ databases">
        <title>Large-scale comparative analyses of tick genomes elucidate their genetic diversity and vector capacities.</title>
        <authorList>
            <person name="Jia N."/>
            <person name="Wang J."/>
            <person name="Shi W."/>
            <person name="Du L."/>
            <person name="Sun Y."/>
            <person name="Zhan W."/>
            <person name="Jiang J."/>
            <person name="Wang Q."/>
            <person name="Zhang B."/>
            <person name="Ji P."/>
            <person name="Sakyi L.B."/>
            <person name="Cui X."/>
            <person name="Yuan T."/>
            <person name="Jiang B."/>
            <person name="Yang W."/>
            <person name="Lam T.T.-Y."/>
            <person name="Chang Q."/>
            <person name="Ding S."/>
            <person name="Wang X."/>
            <person name="Zhu J."/>
            <person name="Ruan X."/>
            <person name="Zhao L."/>
            <person name="Wei J."/>
            <person name="Que T."/>
            <person name="Du C."/>
            <person name="Cheng J."/>
            <person name="Dai P."/>
            <person name="Han X."/>
            <person name="Huang E."/>
            <person name="Gao Y."/>
            <person name="Liu J."/>
            <person name="Shao H."/>
            <person name="Ye R."/>
            <person name="Li L."/>
            <person name="Wei W."/>
            <person name="Wang X."/>
            <person name="Wang C."/>
            <person name="Yang T."/>
            <person name="Huo Q."/>
            <person name="Li W."/>
            <person name="Guo W."/>
            <person name="Chen H."/>
            <person name="Zhou L."/>
            <person name="Ni X."/>
            <person name="Tian J."/>
            <person name="Zhou Y."/>
            <person name="Sheng Y."/>
            <person name="Liu T."/>
            <person name="Pan Y."/>
            <person name="Xia L."/>
            <person name="Li J."/>
            <person name="Zhao F."/>
            <person name="Cao W."/>
        </authorList>
    </citation>
    <scope>NUCLEOTIDE SEQUENCE</scope>
    <source>
        <strain evidence="1">Hyas-2018</strain>
    </source>
</reference>
<dbReference type="EMBL" id="CM023484">
    <property type="protein sequence ID" value="KAH6932340.1"/>
    <property type="molecule type" value="Genomic_DNA"/>
</dbReference>
<gene>
    <name evidence="1" type="ORF">HPB50_004863</name>
</gene>
<proteinExistence type="predicted"/>
<protein>
    <submittedName>
        <fullName evidence="1">Uncharacterized protein</fullName>
    </submittedName>
</protein>
<sequence length="176" mass="19143">MYPDDLFIPGPQDTDTASTTKCASPGVDDDDDSTVSTDESGPPPPYPGPPTLPYGFFRVIDESIFIATGSPQRLHSADGGQQHHGGSPRHSPTSWSRRSSSRAALRWVRWFWVTLFVASMLFIAGVATTGLAYAKGVDFHFRRHGMLMILAAAVVVIAAAVFNLYRIIKYGSSHSE</sequence>
<dbReference type="Proteomes" id="UP000821845">
    <property type="component" value="Chromosome 4"/>
</dbReference>
<evidence type="ECO:0000313" key="1">
    <source>
        <dbReference type="EMBL" id="KAH6932340.1"/>
    </source>
</evidence>